<dbReference type="Pfam" id="PF05362">
    <property type="entry name" value="Lon_C"/>
    <property type="match status" value="1"/>
</dbReference>
<dbReference type="Gene3D" id="1.20.5.5270">
    <property type="match status" value="1"/>
</dbReference>
<dbReference type="InterPro" id="IPR004815">
    <property type="entry name" value="Lon_bac/euk-typ"/>
</dbReference>
<protein>
    <recommendedName>
        <fullName evidence="10 11">Lon protease</fullName>
        <ecNumber evidence="10 11">3.4.21.53</ecNumber>
    </recommendedName>
    <alternativeName>
        <fullName evidence="10">ATP-dependent protease La</fullName>
    </alternativeName>
</protein>
<comment type="subcellular location">
    <subcellularLocation>
        <location evidence="1 10 11">Cytoplasm</location>
    </subcellularLocation>
</comment>
<organism evidence="19">
    <name type="scientific">uncultured Thermomicrobiales bacterium</name>
    <dbReference type="NCBI Taxonomy" id="1645740"/>
    <lineage>
        <taxon>Bacteria</taxon>
        <taxon>Pseudomonadati</taxon>
        <taxon>Thermomicrobiota</taxon>
        <taxon>Thermomicrobia</taxon>
        <taxon>Thermomicrobiales</taxon>
        <taxon>environmental samples</taxon>
    </lineage>
</organism>
<evidence type="ECO:0000259" key="18">
    <source>
        <dbReference type="PROSITE" id="PS51787"/>
    </source>
</evidence>
<dbReference type="CDD" id="cd19500">
    <property type="entry name" value="RecA-like_Lon"/>
    <property type="match status" value="1"/>
</dbReference>
<dbReference type="GO" id="GO:0004176">
    <property type="term" value="F:ATP-dependent peptidase activity"/>
    <property type="evidence" value="ECO:0007669"/>
    <property type="project" value="UniProtKB-UniRule"/>
</dbReference>
<evidence type="ECO:0000256" key="8">
    <source>
        <dbReference type="ARBA" id="ARBA00023016"/>
    </source>
</evidence>
<evidence type="ECO:0000256" key="10">
    <source>
        <dbReference type="HAMAP-Rule" id="MF_01973"/>
    </source>
</evidence>
<dbReference type="PROSITE" id="PS51787">
    <property type="entry name" value="LON_N"/>
    <property type="match status" value="1"/>
</dbReference>
<dbReference type="PROSITE" id="PS51786">
    <property type="entry name" value="LON_PROTEOLYTIC"/>
    <property type="match status" value="1"/>
</dbReference>
<evidence type="ECO:0000256" key="13">
    <source>
        <dbReference type="PIRSR" id="PIRSR001174-2"/>
    </source>
</evidence>
<dbReference type="InterPro" id="IPR027065">
    <property type="entry name" value="Lon_Prtase"/>
</dbReference>
<feature type="active site" evidence="10 12">
    <location>
        <position position="830"/>
    </location>
</feature>
<evidence type="ECO:0000256" key="5">
    <source>
        <dbReference type="ARBA" id="ARBA00022801"/>
    </source>
</evidence>
<dbReference type="Gene3D" id="3.30.230.10">
    <property type="match status" value="1"/>
</dbReference>
<dbReference type="EC" id="3.4.21.53" evidence="10 11"/>
<dbReference type="NCBIfam" id="TIGR00763">
    <property type="entry name" value="lon"/>
    <property type="match status" value="1"/>
</dbReference>
<dbReference type="Pfam" id="PF22667">
    <property type="entry name" value="Lon_lid"/>
    <property type="match status" value="1"/>
</dbReference>
<keyword evidence="2 10" id="KW-0963">Cytoplasm</keyword>
<dbReference type="GO" id="GO:0005524">
    <property type="term" value="F:ATP binding"/>
    <property type="evidence" value="ECO:0007669"/>
    <property type="project" value="UniProtKB-UniRule"/>
</dbReference>
<evidence type="ECO:0000256" key="1">
    <source>
        <dbReference type="ARBA" id="ARBA00004496"/>
    </source>
</evidence>
<keyword evidence="4 10" id="KW-0547">Nucleotide-binding</keyword>
<evidence type="ECO:0000256" key="14">
    <source>
        <dbReference type="PROSITE-ProRule" id="PRU01122"/>
    </source>
</evidence>
<comment type="induction">
    <text evidence="10">By heat shock.</text>
</comment>
<keyword evidence="8 10" id="KW-0346">Stress response</keyword>
<dbReference type="GO" id="GO:0004252">
    <property type="term" value="F:serine-type endopeptidase activity"/>
    <property type="evidence" value="ECO:0007669"/>
    <property type="project" value="UniProtKB-UniRule"/>
</dbReference>
<evidence type="ECO:0000256" key="6">
    <source>
        <dbReference type="ARBA" id="ARBA00022825"/>
    </source>
</evidence>
<evidence type="ECO:0000313" key="19">
    <source>
        <dbReference type="EMBL" id="CAA9576673.1"/>
    </source>
</evidence>
<dbReference type="InterPro" id="IPR003111">
    <property type="entry name" value="Lon_prtase_N"/>
</dbReference>
<reference evidence="19" key="1">
    <citation type="submission" date="2020-02" db="EMBL/GenBank/DDBJ databases">
        <authorList>
            <person name="Meier V. D."/>
        </authorList>
    </citation>
    <scope>NUCLEOTIDE SEQUENCE</scope>
    <source>
        <strain evidence="19">AVDCRST_MAG19</strain>
    </source>
</reference>
<evidence type="ECO:0000256" key="7">
    <source>
        <dbReference type="ARBA" id="ARBA00022840"/>
    </source>
</evidence>
<feature type="region of interest" description="Disordered" evidence="16">
    <location>
        <begin position="1"/>
        <end position="79"/>
    </location>
</feature>
<gene>
    <name evidence="10" type="primary">lon</name>
    <name evidence="19" type="ORF">AVDCRST_MAG19-3437</name>
</gene>
<dbReference type="FunFam" id="3.40.50.300:FF:000021">
    <property type="entry name" value="Lon protease homolog"/>
    <property type="match status" value="1"/>
</dbReference>
<feature type="domain" description="Lon N-terminal" evidence="18">
    <location>
        <begin position="80"/>
        <end position="352"/>
    </location>
</feature>
<feature type="region of interest" description="Disordered" evidence="16">
    <location>
        <begin position="124"/>
        <end position="172"/>
    </location>
</feature>
<feature type="compositionally biased region" description="Low complexity" evidence="16">
    <location>
        <begin position="22"/>
        <end position="54"/>
    </location>
</feature>
<comment type="subunit">
    <text evidence="10 11">Homohexamer. Organized in a ring with a central cavity.</text>
</comment>
<dbReference type="InterPro" id="IPR020568">
    <property type="entry name" value="Ribosomal_Su5_D2-typ_SF"/>
</dbReference>
<evidence type="ECO:0000256" key="3">
    <source>
        <dbReference type="ARBA" id="ARBA00022670"/>
    </source>
</evidence>
<dbReference type="InterPro" id="IPR027543">
    <property type="entry name" value="Lon_bac"/>
</dbReference>
<dbReference type="SUPFAM" id="SSF54211">
    <property type="entry name" value="Ribosomal protein S5 domain 2-like"/>
    <property type="match status" value="1"/>
</dbReference>
<dbReference type="InterPro" id="IPR003593">
    <property type="entry name" value="AAA+_ATPase"/>
</dbReference>
<dbReference type="Gene3D" id="1.20.58.1480">
    <property type="match status" value="1"/>
</dbReference>
<feature type="compositionally biased region" description="Low complexity" evidence="16">
    <location>
        <begin position="132"/>
        <end position="164"/>
    </location>
</feature>
<dbReference type="Pfam" id="PF02190">
    <property type="entry name" value="LON_substr_bdg"/>
    <property type="match status" value="1"/>
</dbReference>
<dbReference type="GO" id="GO:0034605">
    <property type="term" value="P:cellular response to heat"/>
    <property type="evidence" value="ECO:0007669"/>
    <property type="project" value="UniProtKB-UniRule"/>
</dbReference>
<dbReference type="GO" id="GO:0043565">
    <property type="term" value="F:sequence-specific DNA binding"/>
    <property type="evidence" value="ECO:0007669"/>
    <property type="project" value="UniProtKB-UniRule"/>
</dbReference>
<evidence type="ECO:0000256" key="2">
    <source>
        <dbReference type="ARBA" id="ARBA00022490"/>
    </source>
</evidence>
<proteinExistence type="evidence at transcript level"/>
<evidence type="ECO:0000256" key="9">
    <source>
        <dbReference type="ARBA" id="ARBA00050665"/>
    </source>
</evidence>
<evidence type="ECO:0000256" key="12">
    <source>
        <dbReference type="PIRSR" id="PIRSR001174-1"/>
    </source>
</evidence>
<dbReference type="PROSITE" id="PS01046">
    <property type="entry name" value="LON_SER"/>
    <property type="match status" value="1"/>
</dbReference>
<dbReference type="SMART" id="SM00382">
    <property type="entry name" value="AAA"/>
    <property type="match status" value="1"/>
</dbReference>
<comment type="function">
    <text evidence="10">ATP-dependent serine protease that mediates the selective degradation of mutant and abnormal proteins as well as certain short-lived regulatory proteins. Required for cellular homeostasis and for survival from DNA damage and developmental changes induced by stress. Degrades polypeptides processively to yield small peptide fragments that are 5 to 10 amino acids long. Binds to DNA in a double-stranded, site-specific manner.</text>
</comment>
<dbReference type="PANTHER" id="PTHR10046">
    <property type="entry name" value="ATP DEPENDENT LON PROTEASE FAMILY MEMBER"/>
    <property type="match status" value="1"/>
</dbReference>
<dbReference type="Gene3D" id="1.10.8.60">
    <property type="match status" value="1"/>
</dbReference>
<dbReference type="SMART" id="SM00464">
    <property type="entry name" value="LON"/>
    <property type="match status" value="1"/>
</dbReference>
<dbReference type="InterPro" id="IPR003959">
    <property type="entry name" value="ATPase_AAA_core"/>
</dbReference>
<feature type="binding site" evidence="10 13">
    <location>
        <begin position="505"/>
        <end position="512"/>
    </location>
    <ligand>
        <name>ATP</name>
        <dbReference type="ChEBI" id="CHEBI:30616"/>
    </ligand>
</feature>
<dbReference type="GO" id="GO:0006515">
    <property type="term" value="P:protein quality control for misfolded or incompletely synthesized proteins"/>
    <property type="evidence" value="ECO:0007669"/>
    <property type="project" value="UniProtKB-UniRule"/>
</dbReference>
<dbReference type="AlphaFoldDB" id="A0A6J4VEV6"/>
<comment type="similarity">
    <text evidence="10 11 14 15">Belongs to the peptidase S16 family.</text>
</comment>
<dbReference type="GO" id="GO:0005737">
    <property type="term" value="C:cytoplasm"/>
    <property type="evidence" value="ECO:0007669"/>
    <property type="project" value="UniProtKB-SubCell"/>
</dbReference>
<dbReference type="InterPro" id="IPR027417">
    <property type="entry name" value="P-loop_NTPase"/>
</dbReference>
<evidence type="ECO:0000256" key="15">
    <source>
        <dbReference type="RuleBase" id="RU000591"/>
    </source>
</evidence>
<dbReference type="InterPro" id="IPR008268">
    <property type="entry name" value="Peptidase_S16_AS"/>
</dbReference>
<comment type="catalytic activity">
    <reaction evidence="9 10 11 14">
        <text>Hydrolysis of proteins in presence of ATP.</text>
        <dbReference type="EC" id="3.4.21.53"/>
    </reaction>
</comment>
<evidence type="ECO:0000256" key="4">
    <source>
        <dbReference type="ARBA" id="ARBA00022741"/>
    </source>
</evidence>
<dbReference type="HAMAP" id="MF_01973">
    <property type="entry name" value="lon_bact"/>
    <property type="match status" value="1"/>
</dbReference>
<name>A0A6J4VEV6_9BACT</name>
<sequence length="939" mass="101025">MPAGSSRRNKRTSDDETTAPVGDGSAAQADGTQGQADGAEAPTPAAPEEVPAKAARARAAGRKSGGGRAKRPAKPRPVLLPVLVVDETLLLPHMSIPFPIEDEESAMVVDRAARMSPRHVLVLTERPVPSTDGPAAGSSDAAGGDSAGGAQRPGDAPAADAPAADPEPEVDEGELRGLLADAIAAAADAGDAKADDAPEEWVPDEELANDGQEYELCGVGVIAEVGQRISRPGGQAHVILQGLARGVVGELVQQEPYLVARVARHDDPVDPTAEAEAAMTAVLEQVENYISMLPNVPEEVLTMVRSVDEPGWLADLIAFSPEFSPEQRQELLEILDPIPRLKQLSVIIQKRLNVLNLRQQIQTEAQAGMDKQQREYYLREQLRAIQKELGEGSGEAAVATDLRQKIEAAKMPEEVQAKALVQLERLEQQHPFSPEIGVIRGYLEWLIELPWSVETEDRLDLTEAAAVLEADHYGLEKVKERILEFIAVRKLAGDRLRAPILCFVGPPGVGKTSLGRSIARAIGRNYVRMSLGGVRDEAEIRGHRRTYVGAMPGRVVKALRDAKSRNPVLVLDEIDKVGSDTFRGDPASALLEVLDPEQNTTFSDHYLEVPFDLSKVIFITTANQLEPIPPALRDRMEIIEVTGYTEVEKLAIARQFLLPKALESHGLTADQLEVSDEALRRLIREYTEESGVRNLEREIGALCRKLARRLAGDDPPERIRIDAPQVSEVLGVPRYEFGLAEEQDEAGVATGAAVTSVGGDLLSIEVIVMEGKGELVLTGQLGDVMQESARAALSYARSRAPGWGLEPGFFDRRNIHVHIPAGAIPKDGPSAGITMATALVSALTGRKVRKDVAMTGEITLRGKVLPIGGLREKTVAAHRGGITTFVLPRRNAKDLAELPAVVRDGMELIQVDTLDEVLAVALLPAAAGVEEPARSLQVA</sequence>
<dbReference type="PIRSF" id="PIRSF001174">
    <property type="entry name" value="Lon_proteas"/>
    <property type="match status" value="1"/>
</dbReference>
<feature type="active site" evidence="10 12">
    <location>
        <position position="873"/>
    </location>
</feature>
<dbReference type="PRINTS" id="PR00830">
    <property type="entry name" value="ENDOLAPTASE"/>
</dbReference>
<evidence type="ECO:0000256" key="16">
    <source>
        <dbReference type="SAM" id="MobiDB-lite"/>
    </source>
</evidence>
<keyword evidence="3 10" id="KW-0645">Protease</keyword>
<feature type="domain" description="Lon proteolytic" evidence="17">
    <location>
        <begin position="743"/>
        <end position="924"/>
    </location>
</feature>
<evidence type="ECO:0000256" key="11">
    <source>
        <dbReference type="PIRNR" id="PIRNR001174"/>
    </source>
</evidence>
<dbReference type="Pfam" id="PF00004">
    <property type="entry name" value="AAA"/>
    <property type="match status" value="1"/>
</dbReference>
<dbReference type="InterPro" id="IPR014721">
    <property type="entry name" value="Ribsml_uS5_D2-typ_fold_subgr"/>
</dbReference>
<dbReference type="EMBL" id="CADCWL010000195">
    <property type="protein sequence ID" value="CAA9576673.1"/>
    <property type="molecule type" value="Genomic_DNA"/>
</dbReference>
<dbReference type="SUPFAM" id="SSF88697">
    <property type="entry name" value="PUA domain-like"/>
    <property type="match status" value="1"/>
</dbReference>
<keyword evidence="7 10" id="KW-0067">ATP-binding</keyword>
<dbReference type="InterPro" id="IPR046336">
    <property type="entry name" value="Lon_prtase_N_sf"/>
</dbReference>
<dbReference type="InterPro" id="IPR008269">
    <property type="entry name" value="Lon_proteolytic"/>
</dbReference>
<dbReference type="GO" id="GO:0016887">
    <property type="term" value="F:ATP hydrolysis activity"/>
    <property type="evidence" value="ECO:0007669"/>
    <property type="project" value="UniProtKB-UniRule"/>
</dbReference>
<keyword evidence="6 10" id="KW-0720">Serine protease</keyword>
<dbReference type="InterPro" id="IPR054594">
    <property type="entry name" value="Lon_lid"/>
</dbReference>
<accession>A0A6J4VEV6</accession>
<dbReference type="Gene3D" id="3.40.50.300">
    <property type="entry name" value="P-loop containing nucleotide triphosphate hydrolases"/>
    <property type="match status" value="1"/>
</dbReference>
<evidence type="ECO:0000259" key="17">
    <source>
        <dbReference type="PROSITE" id="PS51786"/>
    </source>
</evidence>
<dbReference type="InterPro" id="IPR015947">
    <property type="entry name" value="PUA-like_sf"/>
</dbReference>
<dbReference type="SUPFAM" id="SSF52540">
    <property type="entry name" value="P-loop containing nucleoside triphosphate hydrolases"/>
    <property type="match status" value="1"/>
</dbReference>
<keyword evidence="5 10" id="KW-0378">Hydrolase</keyword>
<dbReference type="Gene3D" id="2.30.130.40">
    <property type="entry name" value="LON domain-like"/>
    <property type="match status" value="1"/>
</dbReference>